<dbReference type="InterPro" id="IPR037171">
    <property type="entry name" value="NagB/RpiA_transferase-like"/>
</dbReference>
<dbReference type="AlphaFoldDB" id="A0A5E4VK99"/>
<dbReference type="GO" id="GO:0004526">
    <property type="term" value="F:ribonuclease P activity"/>
    <property type="evidence" value="ECO:0007669"/>
    <property type="project" value="UniProtKB-EC"/>
</dbReference>
<dbReference type="Proteomes" id="UP000384354">
    <property type="component" value="Unassembled WGS sequence"/>
</dbReference>
<dbReference type="SUPFAM" id="SSF100950">
    <property type="entry name" value="NagB/RpiA/CoA transferase-like"/>
    <property type="match status" value="2"/>
</dbReference>
<proteinExistence type="predicted"/>
<organism evidence="1 2">
    <name type="scientific">Pandoraea cepalis</name>
    <dbReference type="NCBI Taxonomy" id="2508294"/>
    <lineage>
        <taxon>Bacteria</taxon>
        <taxon>Pseudomonadati</taxon>
        <taxon>Pseudomonadota</taxon>
        <taxon>Betaproteobacteria</taxon>
        <taxon>Burkholderiales</taxon>
        <taxon>Burkholderiaceae</taxon>
        <taxon>Pandoraea</taxon>
    </lineage>
</organism>
<dbReference type="Gene3D" id="3.30.30.40">
    <property type="match status" value="1"/>
</dbReference>
<protein>
    <submittedName>
        <fullName evidence="1">CoA synthetase</fullName>
        <ecNumber evidence="1">3.1.26.5</ecNumber>
    </submittedName>
</protein>
<accession>A0A5E4VK99</accession>
<dbReference type="Gene3D" id="3.40.1080.10">
    <property type="entry name" value="Glutaconate Coenzyme A-transferase"/>
    <property type="match status" value="2"/>
</dbReference>
<reference evidence="1 2" key="1">
    <citation type="submission" date="2019-08" db="EMBL/GenBank/DDBJ databases">
        <authorList>
            <person name="Peeters C."/>
        </authorList>
    </citation>
    <scope>NUCLEOTIDE SEQUENCE [LARGE SCALE GENOMIC DNA]</scope>
    <source>
        <strain evidence="1 2">LMG 31106</strain>
    </source>
</reference>
<sequence length="593" mass="64110">MQTDMSAFDIAARWRALSRARVGVARFMSLPEAVAAHVREKDTLYFGGSMARPNAAMFEVIRQFWNMDPEFTLVAPAVANQHAPMIAGGLVKHVITSIHAMTYPTPAPHPLYVEAAKSGRVIFENWSLLTLSHRLMAAALGLPFMPTRSLVGSDMGKRLAAINATSPVKNPFEEGDAQVVAPLSPDVTFIHGLAADDDGNILICPPLYDGVWAAFCAGRAVIATVDHIVSGEFLRRYPEHVRVPAYAVSAVCHVPLGGHPNSLPSAPIPELSGYTDDYEMLTDLRRAGRTLDTLLEWTKEWILDCRDHNDYLEKLGNRRIQALQGRTSNDGWQVERVSERARSYGSVATEAEKHVVLAARVLRDRVTGSEPSALLAGLGISSLAAWMAAIQLGQSGKHLPLMVESGMFGYVPSPGDPFLFNYRNMAGSSMLSDTQLTLGLLTGGAQNRAFGVLGAAEVDARGNLNSSELPGMLLTGSGGANDIGSGAREILVTIAHSSKRLVQSATFITTPGRAVLTVVTPWAVFERPHSAADFVLTRVQARNGLDVEALVGEALRECTWAVKPCSAPILEPEPTDEELDLARHLDPDRLFLN</sequence>
<dbReference type="EC" id="3.1.26.5" evidence="1"/>
<dbReference type="PANTHER" id="PTHR43293:SF3">
    <property type="entry name" value="CHOLESTEROL RING-CLEAVING HYDROLASE IPDB SUBUNIT"/>
    <property type="match status" value="1"/>
</dbReference>
<dbReference type="RefSeq" id="WP_174975164.1">
    <property type="nucleotide sequence ID" value="NZ_CABPSL010000009.1"/>
</dbReference>
<dbReference type="Pfam" id="PF01144">
    <property type="entry name" value="CoA_trans"/>
    <property type="match status" value="1"/>
</dbReference>
<evidence type="ECO:0000313" key="2">
    <source>
        <dbReference type="Proteomes" id="UP000384354"/>
    </source>
</evidence>
<dbReference type="PANTHER" id="PTHR43293">
    <property type="entry name" value="ACETATE COA-TRANSFERASE YDIF"/>
    <property type="match status" value="1"/>
</dbReference>
<dbReference type="GO" id="GO:0008410">
    <property type="term" value="F:CoA-transferase activity"/>
    <property type="evidence" value="ECO:0007669"/>
    <property type="project" value="InterPro"/>
</dbReference>
<dbReference type="SMART" id="SM00882">
    <property type="entry name" value="CoA_trans"/>
    <property type="match status" value="1"/>
</dbReference>
<gene>
    <name evidence="1" type="ORF">PCE31106_02664</name>
</gene>
<dbReference type="EMBL" id="CABPSL010000009">
    <property type="protein sequence ID" value="VVE11889.1"/>
    <property type="molecule type" value="Genomic_DNA"/>
</dbReference>
<keyword evidence="1" id="KW-0378">Hydrolase</keyword>
<dbReference type="InterPro" id="IPR004165">
    <property type="entry name" value="CoA_trans_fam_I"/>
</dbReference>
<evidence type="ECO:0000313" key="1">
    <source>
        <dbReference type="EMBL" id="VVE11889.1"/>
    </source>
</evidence>
<name>A0A5E4VK99_9BURK</name>